<reference evidence="4" key="1">
    <citation type="submission" date="2013-03" db="EMBL/GenBank/DDBJ databases">
        <authorList>
            <person name="Jeffery W."/>
            <person name="Warren W."/>
            <person name="Wilson R.K."/>
        </authorList>
    </citation>
    <scope>NUCLEOTIDE SEQUENCE</scope>
    <source>
        <strain evidence="4">female</strain>
    </source>
</reference>
<evidence type="ECO:0000256" key="2">
    <source>
        <dbReference type="SAM" id="MobiDB-lite"/>
    </source>
</evidence>
<accession>W5KJY3</accession>
<reference evidence="3" key="3">
    <citation type="submission" date="2025-08" db="UniProtKB">
        <authorList>
            <consortium name="Ensembl"/>
        </authorList>
    </citation>
    <scope>IDENTIFICATION</scope>
</reference>
<keyword evidence="1" id="KW-0175">Coiled coil</keyword>
<reference evidence="4" key="2">
    <citation type="journal article" date="2014" name="Nat. Commun.">
        <title>The cavefish genome reveals candidate genes for eye loss.</title>
        <authorList>
            <person name="McGaugh S.E."/>
            <person name="Gross J.B."/>
            <person name="Aken B."/>
            <person name="Blin M."/>
            <person name="Borowsky R."/>
            <person name="Chalopin D."/>
            <person name="Hinaux H."/>
            <person name="Jeffery W.R."/>
            <person name="Keene A."/>
            <person name="Ma L."/>
            <person name="Minx P."/>
            <person name="Murphy D."/>
            <person name="O'Quin K.E."/>
            <person name="Retaux S."/>
            <person name="Rohner N."/>
            <person name="Searle S.M."/>
            <person name="Stahl B.A."/>
            <person name="Tabin C."/>
            <person name="Volff J.N."/>
            <person name="Yoshizawa M."/>
            <person name="Warren W.C."/>
        </authorList>
    </citation>
    <scope>NUCLEOTIDE SEQUENCE [LARGE SCALE GENOMIC DNA]</scope>
    <source>
        <strain evidence="4">female</strain>
    </source>
</reference>
<dbReference type="Pfam" id="PF06625">
    <property type="entry name" value="DUF1151"/>
    <property type="match status" value="1"/>
</dbReference>
<sequence length="152" mass="18024">MLDTAKKQTAACVERPGFRHHKKSYVCHPPLSRQSTEGSEEGTPVRKLNGSPIECPSHQNLHKELLLSHKGLLLEEKPELQRVLEQRRLEQHREQELALRPPSDLEQELRKRQQRLQEYEMEEIKRREGQENVPEFVRVKEKLRHIQMSEQN</sequence>
<dbReference type="InParanoid" id="W5KJY3"/>
<dbReference type="AlphaFoldDB" id="W5KJY3"/>
<evidence type="ECO:0000256" key="1">
    <source>
        <dbReference type="ARBA" id="ARBA00023054"/>
    </source>
</evidence>
<dbReference type="GeneTree" id="ENSGT00390000011228"/>
<dbReference type="Proteomes" id="UP000018467">
    <property type="component" value="Unassembled WGS sequence"/>
</dbReference>
<evidence type="ECO:0000313" key="4">
    <source>
        <dbReference type="Proteomes" id="UP000018467"/>
    </source>
</evidence>
<dbReference type="PANTHER" id="PTHR16768:SF7">
    <property type="entry name" value="PROTEIN FAM107B-LIKE"/>
    <property type="match status" value="1"/>
</dbReference>
<evidence type="ECO:0000313" key="3">
    <source>
        <dbReference type="Ensembl" id="ENSAMXP00000007895.2"/>
    </source>
</evidence>
<dbReference type="eggNOG" id="ENOG502S2CH">
    <property type="taxonomic scope" value="Eukaryota"/>
</dbReference>
<organism evidence="3 4">
    <name type="scientific">Astyanax mexicanus</name>
    <name type="common">Blind cave fish</name>
    <name type="synonym">Astyanax fasciatus mexicanus</name>
    <dbReference type="NCBI Taxonomy" id="7994"/>
    <lineage>
        <taxon>Eukaryota</taxon>
        <taxon>Metazoa</taxon>
        <taxon>Chordata</taxon>
        <taxon>Craniata</taxon>
        <taxon>Vertebrata</taxon>
        <taxon>Euteleostomi</taxon>
        <taxon>Actinopterygii</taxon>
        <taxon>Neopterygii</taxon>
        <taxon>Teleostei</taxon>
        <taxon>Ostariophysi</taxon>
        <taxon>Characiformes</taxon>
        <taxon>Characoidei</taxon>
        <taxon>Acestrorhamphidae</taxon>
        <taxon>Acestrorhamphinae</taxon>
        <taxon>Astyanax</taxon>
    </lineage>
</organism>
<dbReference type="HOGENOM" id="CLU_122902_1_0_1"/>
<name>W5KJY3_ASTMX</name>
<proteinExistence type="predicted"/>
<dbReference type="Bgee" id="ENSAMXG00000007681">
    <property type="expression patterns" value="Expressed in testis and 6 other cell types or tissues"/>
</dbReference>
<reference evidence="3" key="4">
    <citation type="submission" date="2025-09" db="UniProtKB">
        <authorList>
            <consortium name="Ensembl"/>
        </authorList>
    </citation>
    <scope>IDENTIFICATION</scope>
</reference>
<dbReference type="PANTHER" id="PTHR16768">
    <property type="entry name" value="DOWN REGULATED IN RENAL CARCINOMA 1/TU3A"/>
    <property type="match status" value="1"/>
</dbReference>
<protein>
    <submittedName>
        <fullName evidence="3">Zgc:195245</fullName>
    </submittedName>
</protein>
<dbReference type="InterPro" id="IPR009533">
    <property type="entry name" value="FAM107"/>
</dbReference>
<feature type="region of interest" description="Disordered" evidence="2">
    <location>
        <begin position="23"/>
        <end position="49"/>
    </location>
</feature>
<dbReference type="FunCoup" id="W5KJY3">
    <property type="interactions" value="21"/>
</dbReference>
<keyword evidence="4" id="KW-1185">Reference proteome</keyword>
<dbReference type="Ensembl" id="ENSAMXT00000007895.2">
    <property type="protein sequence ID" value="ENSAMXP00000007895.2"/>
    <property type="gene ID" value="ENSAMXG00000007681.2"/>
</dbReference>